<accession>A0A0J6WW91</accession>
<dbReference type="InParanoid" id="A0A0J6WW91"/>
<gene>
    <name evidence="1" type="ORF">AB840_09980</name>
</gene>
<proteinExistence type="predicted"/>
<name>A0A0J6WW91_9FIRM</name>
<dbReference type="RefSeq" id="WP_048514697.1">
    <property type="nucleotide sequence ID" value="NZ_FUXD01000029.1"/>
</dbReference>
<dbReference type="PATRIC" id="fig|1122219.3.peg.1828"/>
<organism evidence="1 2">
    <name type="scientific">Megasphaera cerevisiae DSM 20462</name>
    <dbReference type="NCBI Taxonomy" id="1122219"/>
    <lineage>
        <taxon>Bacteria</taxon>
        <taxon>Bacillati</taxon>
        <taxon>Bacillota</taxon>
        <taxon>Negativicutes</taxon>
        <taxon>Veillonellales</taxon>
        <taxon>Veillonellaceae</taxon>
        <taxon>Megasphaera</taxon>
    </lineage>
</organism>
<dbReference type="AlphaFoldDB" id="A0A0J6WW91"/>
<dbReference type="Pfam" id="PF10934">
    <property type="entry name" value="Sheath_initiator"/>
    <property type="match status" value="1"/>
</dbReference>
<dbReference type="Proteomes" id="UP000036503">
    <property type="component" value="Unassembled WGS sequence"/>
</dbReference>
<dbReference type="OrthoDB" id="89089at2"/>
<sequence length="137" mass="15657">MSNPFVSGSSVTAADTLDVFQEFAWDFDHDCFLFENGKHKIVVENEAIQVWIYKALRTERWRYLAYDNAYGIELEPFIGDYANSEYNAMLIERYIKETLLINPYITSIDSMEATIDGDDLSYTIALTTVYGSMVASS</sequence>
<evidence type="ECO:0008006" key="3">
    <source>
        <dbReference type="Google" id="ProtNLM"/>
    </source>
</evidence>
<evidence type="ECO:0000313" key="2">
    <source>
        <dbReference type="Proteomes" id="UP000036503"/>
    </source>
</evidence>
<keyword evidence="2" id="KW-1185">Reference proteome</keyword>
<protein>
    <recommendedName>
        <fullName evidence="3">Phage protein</fullName>
    </recommendedName>
</protein>
<comment type="caution">
    <text evidence="1">The sequence shown here is derived from an EMBL/GenBank/DDBJ whole genome shotgun (WGS) entry which is preliminary data.</text>
</comment>
<dbReference type="EMBL" id="LEKT01000034">
    <property type="protein sequence ID" value="KMO86062.1"/>
    <property type="molecule type" value="Genomic_DNA"/>
</dbReference>
<dbReference type="FunCoup" id="A0A0J6WW91">
    <property type="interactions" value="29"/>
</dbReference>
<dbReference type="InterPro" id="IPR020288">
    <property type="entry name" value="Sheath_initiator"/>
</dbReference>
<evidence type="ECO:0000313" key="1">
    <source>
        <dbReference type="EMBL" id="KMO86062.1"/>
    </source>
</evidence>
<reference evidence="1 2" key="1">
    <citation type="submission" date="2015-06" db="EMBL/GenBank/DDBJ databases">
        <title>Draft genome sequence of beer spoilage bacterium Megasphaera cerevisiae type strain 20462.</title>
        <authorList>
            <person name="Kutumbaka K."/>
            <person name="Pasmowitz J."/>
            <person name="Mategko J."/>
            <person name="Reyes D."/>
            <person name="Friedrich A."/>
            <person name="Han S."/>
            <person name="Martens-Habbena W."/>
            <person name="Neal-McKinney J."/>
            <person name="Janagama H.K."/>
            <person name="Nadala C."/>
            <person name="Samadpour M."/>
        </authorList>
    </citation>
    <scope>NUCLEOTIDE SEQUENCE [LARGE SCALE GENOMIC DNA]</scope>
    <source>
        <strain evidence="1 2">DSM 20462</strain>
    </source>
</reference>